<feature type="domain" description="Lipopolysaccharide assembly protein A" evidence="7">
    <location>
        <begin position="22"/>
        <end position="85"/>
    </location>
</feature>
<dbReference type="Pfam" id="PF06305">
    <property type="entry name" value="LapA_dom"/>
    <property type="match status" value="1"/>
</dbReference>
<evidence type="ECO:0000256" key="1">
    <source>
        <dbReference type="ARBA" id="ARBA00022475"/>
    </source>
</evidence>
<organism evidence="8 9">
    <name type="scientific">Roseiflexus castenholzii (strain DSM 13941 / HLO8)</name>
    <dbReference type="NCBI Taxonomy" id="383372"/>
    <lineage>
        <taxon>Bacteria</taxon>
        <taxon>Bacillati</taxon>
        <taxon>Chloroflexota</taxon>
        <taxon>Chloroflexia</taxon>
        <taxon>Chloroflexales</taxon>
        <taxon>Roseiflexineae</taxon>
        <taxon>Roseiflexaceae</taxon>
        <taxon>Roseiflexus</taxon>
    </lineage>
</organism>
<feature type="compositionally biased region" description="Polar residues" evidence="5">
    <location>
        <begin position="104"/>
        <end position="113"/>
    </location>
</feature>
<evidence type="ECO:0000256" key="5">
    <source>
        <dbReference type="SAM" id="MobiDB-lite"/>
    </source>
</evidence>
<evidence type="ECO:0000313" key="8">
    <source>
        <dbReference type="EMBL" id="ABU58422.1"/>
    </source>
</evidence>
<name>A7NF61_ROSCS</name>
<dbReference type="HOGENOM" id="CLU_2131669_0_0_0"/>
<feature type="transmembrane region" description="Helical" evidence="6">
    <location>
        <begin position="40"/>
        <end position="65"/>
    </location>
</feature>
<evidence type="ECO:0000256" key="2">
    <source>
        <dbReference type="ARBA" id="ARBA00022692"/>
    </source>
</evidence>
<evidence type="ECO:0000259" key="7">
    <source>
        <dbReference type="Pfam" id="PF06305"/>
    </source>
</evidence>
<keyword evidence="4 6" id="KW-0472">Membrane</keyword>
<dbReference type="EMBL" id="CP000804">
    <property type="protein sequence ID" value="ABU58422.1"/>
    <property type="molecule type" value="Genomic_DNA"/>
</dbReference>
<dbReference type="eggNOG" id="COG5416">
    <property type="taxonomic scope" value="Bacteria"/>
</dbReference>
<accession>A7NF61</accession>
<proteinExistence type="predicted"/>
<gene>
    <name evidence="8" type="ordered locus">Rcas_2339</name>
</gene>
<keyword evidence="2 6" id="KW-0812">Transmembrane</keyword>
<dbReference type="GO" id="GO:0005886">
    <property type="term" value="C:plasma membrane"/>
    <property type="evidence" value="ECO:0007669"/>
    <property type="project" value="InterPro"/>
</dbReference>
<sequence>MRVVMFILMTVLSVMLVLFGVQNPQPVEVRFLMFTSGPISLSLVMILAVIAGATLVGLFTGYSGIRHSLRERRLSKAQAALEQRIAQLEKENEQLRAKAPSRQEPVSQKNSQG</sequence>
<dbReference type="KEGG" id="rca:Rcas_2339"/>
<keyword evidence="3 6" id="KW-1133">Transmembrane helix</keyword>
<dbReference type="AlphaFoldDB" id="A7NF61"/>
<keyword evidence="9" id="KW-1185">Reference proteome</keyword>
<dbReference type="Proteomes" id="UP000000263">
    <property type="component" value="Chromosome"/>
</dbReference>
<protein>
    <recommendedName>
        <fullName evidence="7">Lipopolysaccharide assembly protein A domain-containing protein</fullName>
    </recommendedName>
</protein>
<reference evidence="8 9" key="1">
    <citation type="submission" date="2007-08" db="EMBL/GenBank/DDBJ databases">
        <title>Complete sequence of Roseiflexus castenholzii DSM 13941.</title>
        <authorList>
            <consortium name="US DOE Joint Genome Institute"/>
            <person name="Copeland A."/>
            <person name="Lucas S."/>
            <person name="Lapidus A."/>
            <person name="Barry K."/>
            <person name="Glavina del Rio T."/>
            <person name="Dalin E."/>
            <person name="Tice H."/>
            <person name="Pitluck S."/>
            <person name="Thompson L.S."/>
            <person name="Brettin T."/>
            <person name="Bruce D."/>
            <person name="Detter J.C."/>
            <person name="Han C."/>
            <person name="Tapia R."/>
            <person name="Schmutz J."/>
            <person name="Larimer F."/>
            <person name="Land M."/>
            <person name="Hauser L."/>
            <person name="Kyrpides N."/>
            <person name="Mikhailova N."/>
            <person name="Bryant D.A."/>
            <person name="Hanada S."/>
            <person name="Tsukatani Y."/>
            <person name="Richardson P."/>
        </authorList>
    </citation>
    <scope>NUCLEOTIDE SEQUENCE [LARGE SCALE GENOMIC DNA]</scope>
    <source>
        <strain evidence="9">DSM 13941 / HLO8</strain>
    </source>
</reference>
<dbReference type="OrthoDB" id="161454at2"/>
<dbReference type="InterPro" id="IPR010445">
    <property type="entry name" value="LapA_dom"/>
</dbReference>
<keyword evidence="1" id="KW-1003">Cell membrane</keyword>
<feature type="region of interest" description="Disordered" evidence="5">
    <location>
        <begin position="92"/>
        <end position="113"/>
    </location>
</feature>
<evidence type="ECO:0000256" key="6">
    <source>
        <dbReference type="SAM" id="Phobius"/>
    </source>
</evidence>
<evidence type="ECO:0000256" key="3">
    <source>
        <dbReference type="ARBA" id="ARBA00022989"/>
    </source>
</evidence>
<evidence type="ECO:0000313" key="9">
    <source>
        <dbReference type="Proteomes" id="UP000000263"/>
    </source>
</evidence>
<evidence type="ECO:0000256" key="4">
    <source>
        <dbReference type="ARBA" id="ARBA00023136"/>
    </source>
</evidence>